<gene>
    <name evidence="3" type="ORF">ACFQPE_10595</name>
</gene>
<feature type="region of interest" description="Disordered" evidence="1">
    <location>
        <begin position="23"/>
        <end position="74"/>
    </location>
</feature>
<evidence type="ECO:0008006" key="5">
    <source>
        <dbReference type="Google" id="ProtNLM"/>
    </source>
</evidence>
<keyword evidence="2" id="KW-0472">Membrane</keyword>
<sequence>MDRICPYCGQECRALKNHVRLTSDDDHGPSGQYPEDFNSSIDSKSFDSKRLNKNNDDAENTVTDDTSETVNWSPRNSDDLEIKIEREEDEFRHIDSRVESEKPTVEEKGSSWTGVDEKISPENCPECGETLSPVRERSEFFTQEGKQIMLEDSDDLCLSCGLIVEDNGNVIHINRYGGHMGSMGGMILLGFIGLVTLVLSAVTEDNSEETHQGIEIEEPPIL</sequence>
<keyword evidence="2" id="KW-0812">Transmembrane</keyword>
<evidence type="ECO:0000256" key="1">
    <source>
        <dbReference type="SAM" id="MobiDB-lite"/>
    </source>
</evidence>
<proteinExistence type="predicted"/>
<accession>A0ABD6A9K2</accession>
<evidence type="ECO:0000313" key="3">
    <source>
        <dbReference type="EMBL" id="MFC7317238.1"/>
    </source>
</evidence>
<feature type="compositionally biased region" description="Basic and acidic residues" evidence="1">
    <location>
        <begin position="44"/>
        <end position="56"/>
    </location>
</feature>
<dbReference type="GeneID" id="79316103"/>
<feature type="transmembrane region" description="Helical" evidence="2">
    <location>
        <begin position="183"/>
        <end position="202"/>
    </location>
</feature>
<evidence type="ECO:0000256" key="2">
    <source>
        <dbReference type="SAM" id="Phobius"/>
    </source>
</evidence>
<dbReference type="AlphaFoldDB" id="A0ABD6A9K2"/>
<organism evidence="3 4">
    <name type="scientific">Halomarina halobia</name>
    <dbReference type="NCBI Taxonomy" id="3033386"/>
    <lineage>
        <taxon>Archaea</taxon>
        <taxon>Methanobacteriati</taxon>
        <taxon>Methanobacteriota</taxon>
        <taxon>Stenosarchaea group</taxon>
        <taxon>Halobacteria</taxon>
        <taxon>Halobacteriales</taxon>
        <taxon>Natronomonadaceae</taxon>
        <taxon>Halomarina</taxon>
    </lineage>
</organism>
<keyword evidence="4" id="KW-1185">Reference proteome</keyword>
<dbReference type="RefSeq" id="WP_276303510.1">
    <property type="nucleotide sequence ID" value="NZ_CP119992.1"/>
</dbReference>
<feature type="compositionally biased region" description="Basic and acidic residues" evidence="1">
    <location>
        <begin position="99"/>
        <end position="120"/>
    </location>
</feature>
<feature type="region of interest" description="Disordered" evidence="1">
    <location>
        <begin position="99"/>
        <end position="121"/>
    </location>
</feature>
<evidence type="ECO:0000313" key="4">
    <source>
        <dbReference type="Proteomes" id="UP001596547"/>
    </source>
</evidence>
<protein>
    <recommendedName>
        <fullName evidence="5">C2H2-type domain-containing protein</fullName>
    </recommendedName>
</protein>
<reference evidence="3 4" key="1">
    <citation type="journal article" date="2019" name="Int. J. Syst. Evol. Microbiol.">
        <title>The Global Catalogue of Microorganisms (GCM) 10K type strain sequencing project: providing services to taxonomists for standard genome sequencing and annotation.</title>
        <authorList>
            <consortium name="The Broad Institute Genomics Platform"/>
            <consortium name="The Broad Institute Genome Sequencing Center for Infectious Disease"/>
            <person name="Wu L."/>
            <person name="Ma J."/>
        </authorList>
    </citation>
    <scope>NUCLEOTIDE SEQUENCE [LARGE SCALE GENOMIC DNA]</scope>
    <source>
        <strain evidence="3 4">PSR21</strain>
    </source>
</reference>
<name>A0ABD6A9K2_9EURY</name>
<feature type="compositionally biased region" description="Polar residues" evidence="1">
    <location>
        <begin position="60"/>
        <end position="74"/>
    </location>
</feature>
<comment type="caution">
    <text evidence="3">The sequence shown here is derived from an EMBL/GenBank/DDBJ whole genome shotgun (WGS) entry which is preliminary data.</text>
</comment>
<dbReference type="Proteomes" id="UP001596547">
    <property type="component" value="Unassembled WGS sequence"/>
</dbReference>
<dbReference type="EMBL" id="JBHTBF010000002">
    <property type="protein sequence ID" value="MFC7317238.1"/>
    <property type="molecule type" value="Genomic_DNA"/>
</dbReference>
<keyword evidence="2" id="KW-1133">Transmembrane helix</keyword>